<reference evidence="8" key="1">
    <citation type="submission" date="2021-04" db="EMBL/GenBank/DDBJ databases">
        <title>Genome based classification of Actinospica acidithermotolerans sp. nov., an actinobacterium isolated from an Indonesian hot spring.</title>
        <authorList>
            <person name="Kusuma A.B."/>
            <person name="Putra K.E."/>
            <person name="Nafisah S."/>
            <person name="Loh J."/>
            <person name="Nouioui I."/>
            <person name="Goodfellow M."/>
        </authorList>
    </citation>
    <scope>NUCLEOTIDE SEQUENCE</scope>
    <source>
        <strain evidence="8">CSCA 57</strain>
    </source>
</reference>
<sequence>MARHEPDADFTAYMSGRMLWLRRVAFLLCRDWDRADDLAQTAITRLYMRWPKVRDSVENLDGYLRTILVNAYLTEQRSPWWKRISLHGEHDEDASQHQAGGLAFEFDADTSLDLRAALTALAPRQRAVIVLRYYCDLSVEQTAQELGCMPSTVKSQTARALATLRRVLGSEFPIAAP</sequence>
<keyword evidence="3" id="KW-0731">Sigma factor</keyword>
<dbReference type="InterPro" id="IPR039425">
    <property type="entry name" value="RNA_pol_sigma-70-like"/>
</dbReference>
<dbReference type="AlphaFoldDB" id="A0A941ENK6"/>
<dbReference type="GO" id="GO:0006352">
    <property type="term" value="P:DNA-templated transcription initiation"/>
    <property type="evidence" value="ECO:0007669"/>
    <property type="project" value="InterPro"/>
</dbReference>
<dbReference type="PANTHER" id="PTHR43133:SF50">
    <property type="entry name" value="ECF RNA POLYMERASE SIGMA FACTOR SIGM"/>
    <property type="match status" value="1"/>
</dbReference>
<dbReference type="PANTHER" id="PTHR43133">
    <property type="entry name" value="RNA POLYMERASE ECF-TYPE SIGMA FACTO"/>
    <property type="match status" value="1"/>
</dbReference>
<proteinExistence type="inferred from homology"/>
<dbReference type="SUPFAM" id="SSF88659">
    <property type="entry name" value="Sigma3 and sigma4 domains of RNA polymerase sigma factors"/>
    <property type="match status" value="1"/>
</dbReference>
<gene>
    <name evidence="8" type="ORF">KDL01_20660</name>
</gene>
<keyword evidence="2" id="KW-0805">Transcription regulation</keyword>
<dbReference type="Gene3D" id="1.10.10.10">
    <property type="entry name" value="Winged helix-like DNA-binding domain superfamily/Winged helix DNA-binding domain"/>
    <property type="match status" value="1"/>
</dbReference>
<dbReference type="InterPro" id="IPR013325">
    <property type="entry name" value="RNA_pol_sigma_r2"/>
</dbReference>
<dbReference type="RefSeq" id="WP_212530191.1">
    <property type="nucleotide sequence ID" value="NZ_JAGSOG010000105.1"/>
</dbReference>
<keyword evidence="4" id="KW-0238">DNA-binding</keyword>
<evidence type="ECO:0000256" key="1">
    <source>
        <dbReference type="ARBA" id="ARBA00010641"/>
    </source>
</evidence>
<keyword evidence="9" id="KW-1185">Reference proteome</keyword>
<evidence type="ECO:0000313" key="9">
    <source>
        <dbReference type="Proteomes" id="UP000675781"/>
    </source>
</evidence>
<name>A0A941ENK6_9ACTN</name>
<dbReference type="Gene3D" id="1.10.1740.10">
    <property type="match status" value="1"/>
</dbReference>
<protein>
    <submittedName>
        <fullName evidence="8">SigE family RNA polymerase sigma factor</fullName>
    </submittedName>
</protein>
<dbReference type="Proteomes" id="UP000675781">
    <property type="component" value="Unassembled WGS sequence"/>
</dbReference>
<keyword evidence="5" id="KW-0804">Transcription</keyword>
<dbReference type="CDD" id="cd06171">
    <property type="entry name" value="Sigma70_r4"/>
    <property type="match status" value="1"/>
</dbReference>
<evidence type="ECO:0000259" key="7">
    <source>
        <dbReference type="Pfam" id="PF08281"/>
    </source>
</evidence>
<organism evidence="8 9">
    <name type="scientific">Actinospica durhamensis</name>
    <dbReference type="NCBI Taxonomy" id="1508375"/>
    <lineage>
        <taxon>Bacteria</taxon>
        <taxon>Bacillati</taxon>
        <taxon>Actinomycetota</taxon>
        <taxon>Actinomycetes</taxon>
        <taxon>Catenulisporales</taxon>
        <taxon>Actinospicaceae</taxon>
        <taxon>Actinospica</taxon>
    </lineage>
</organism>
<dbReference type="InterPro" id="IPR014284">
    <property type="entry name" value="RNA_pol_sigma-70_dom"/>
</dbReference>
<dbReference type="Pfam" id="PF08281">
    <property type="entry name" value="Sigma70_r4_2"/>
    <property type="match status" value="1"/>
</dbReference>
<feature type="domain" description="RNA polymerase sigma factor 70 region 4 type 2" evidence="7">
    <location>
        <begin position="112"/>
        <end position="164"/>
    </location>
</feature>
<dbReference type="InterPro" id="IPR013324">
    <property type="entry name" value="RNA_pol_sigma_r3/r4-like"/>
</dbReference>
<evidence type="ECO:0000256" key="4">
    <source>
        <dbReference type="ARBA" id="ARBA00023125"/>
    </source>
</evidence>
<dbReference type="InterPro" id="IPR013249">
    <property type="entry name" value="RNA_pol_sigma70_r4_t2"/>
</dbReference>
<dbReference type="InterPro" id="IPR036388">
    <property type="entry name" value="WH-like_DNA-bd_sf"/>
</dbReference>
<evidence type="ECO:0000259" key="6">
    <source>
        <dbReference type="Pfam" id="PF04542"/>
    </source>
</evidence>
<evidence type="ECO:0000313" key="8">
    <source>
        <dbReference type="EMBL" id="MBR7835700.1"/>
    </source>
</evidence>
<dbReference type="GO" id="GO:0003677">
    <property type="term" value="F:DNA binding"/>
    <property type="evidence" value="ECO:0007669"/>
    <property type="project" value="UniProtKB-KW"/>
</dbReference>
<dbReference type="GO" id="GO:0016987">
    <property type="term" value="F:sigma factor activity"/>
    <property type="evidence" value="ECO:0007669"/>
    <property type="project" value="UniProtKB-KW"/>
</dbReference>
<comment type="similarity">
    <text evidence="1">Belongs to the sigma-70 factor family. ECF subfamily.</text>
</comment>
<evidence type="ECO:0000256" key="3">
    <source>
        <dbReference type="ARBA" id="ARBA00023082"/>
    </source>
</evidence>
<dbReference type="NCBIfam" id="TIGR02937">
    <property type="entry name" value="sigma70-ECF"/>
    <property type="match status" value="1"/>
</dbReference>
<evidence type="ECO:0000256" key="5">
    <source>
        <dbReference type="ARBA" id="ARBA00023163"/>
    </source>
</evidence>
<dbReference type="SUPFAM" id="SSF88946">
    <property type="entry name" value="Sigma2 domain of RNA polymerase sigma factors"/>
    <property type="match status" value="1"/>
</dbReference>
<dbReference type="EMBL" id="JAGSOG010000105">
    <property type="protein sequence ID" value="MBR7835700.1"/>
    <property type="molecule type" value="Genomic_DNA"/>
</dbReference>
<accession>A0A941ENK6</accession>
<evidence type="ECO:0000256" key="2">
    <source>
        <dbReference type="ARBA" id="ARBA00023015"/>
    </source>
</evidence>
<dbReference type="InterPro" id="IPR007627">
    <property type="entry name" value="RNA_pol_sigma70_r2"/>
</dbReference>
<feature type="domain" description="RNA polymerase sigma-70 region 2" evidence="6">
    <location>
        <begin position="20"/>
        <end position="81"/>
    </location>
</feature>
<comment type="caution">
    <text evidence="8">The sequence shown here is derived from an EMBL/GenBank/DDBJ whole genome shotgun (WGS) entry which is preliminary data.</text>
</comment>
<dbReference type="Pfam" id="PF04542">
    <property type="entry name" value="Sigma70_r2"/>
    <property type="match status" value="1"/>
</dbReference>